<name>A0A4Z0MQW8_9BACT</name>
<comment type="caution">
    <text evidence="2">The sequence shown here is derived from an EMBL/GenBank/DDBJ whole genome shotgun (WGS) entry which is preliminary data.</text>
</comment>
<accession>A0A4Z0MQW8</accession>
<dbReference type="Pfam" id="PF09346">
    <property type="entry name" value="SMI1_KNR4"/>
    <property type="match status" value="1"/>
</dbReference>
<dbReference type="SUPFAM" id="SSF160631">
    <property type="entry name" value="SMI1/KNR4-like"/>
    <property type="match status" value="1"/>
</dbReference>
<dbReference type="Gene3D" id="3.40.1580.10">
    <property type="entry name" value="SMI1/KNR4-like"/>
    <property type="match status" value="1"/>
</dbReference>
<evidence type="ECO:0000313" key="2">
    <source>
        <dbReference type="EMBL" id="TGD81810.1"/>
    </source>
</evidence>
<dbReference type="RefSeq" id="WP_135530187.1">
    <property type="nucleotide sequence ID" value="NZ_SRKZ01000002.1"/>
</dbReference>
<dbReference type="OrthoDB" id="877855at2"/>
<evidence type="ECO:0000313" key="3">
    <source>
        <dbReference type="Proteomes" id="UP000298284"/>
    </source>
</evidence>
<dbReference type="AlphaFoldDB" id="A0A4Z0MQW8"/>
<protein>
    <submittedName>
        <fullName evidence="2">SMI1/KNR4 family protein</fullName>
    </submittedName>
</protein>
<dbReference type="SMART" id="SM00860">
    <property type="entry name" value="SMI1_KNR4"/>
    <property type="match status" value="1"/>
</dbReference>
<sequence>MNNLSKLNSLWKDLKIRTVETATESQVAELEVSHNLQLPQDLRDYFTAINGTDGESDNELFSFYTLAQFQAATQVLGAWQNGIPRHSDVLDKIHGIETYYVFADYFISLTFYAIKLYPTASAENEVYAICGRDYKVIAKSFSEFIDMYLQQSAELII</sequence>
<dbReference type="Proteomes" id="UP000298284">
    <property type="component" value="Unassembled WGS sequence"/>
</dbReference>
<dbReference type="EMBL" id="SRKZ01000002">
    <property type="protein sequence ID" value="TGD81810.1"/>
    <property type="molecule type" value="Genomic_DNA"/>
</dbReference>
<evidence type="ECO:0000259" key="1">
    <source>
        <dbReference type="SMART" id="SM00860"/>
    </source>
</evidence>
<dbReference type="InterPro" id="IPR037883">
    <property type="entry name" value="Knr4/Smi1-like_sf"/>
</dbReference>
<gene>
    <name evidence="2" type="ORF">EU557_09760</name>
</gene>
<keyword evidence="3" id="KW-1185">Reference proteome</keyword>
<dbReference type="InterPro" id="IPR018958">
    <property type="entry name" value="Knr4/Smi1-like_dom"/>
</dbReference>
<proteinExistence type="predicted"/>
<feature type="domain" description="Knr4/Smi1-like" evidence="1">
    <location>
        <begin position="21"/>
        <end position="147"/>
    </location>
</feature>
<reference evidence="2 3" key="1">
    <citation type="submission" date="2019-04" db="EMBL/GenBank/DDBJ databases">
        <authorList>
            <person name="Feng G."/>
            <person name="Zhang J."/>
            <person name="Zhu H."/>
        </authorList>
    </citation>
    <scope>NUCLEOTIDE SEQUENCE [LARGE SCALE GENOMIC DNA]</scope>
    <source>
        <strain evidence="2 3">JCM 19491</strain>
    </source>
</reference>
<organism evidence="2 3">
    <name type="scientific">Hymenobacter wooponensis</name>
    <dbReference type="NCBI Taxonomy" id="1525360"/>
    <lineage>
        <taxon>Bacteria</taxon>
        <taxon>Pseudomonadati</taxon>
        <taxon>Bacteroidota</taxon>
        <taxon>Cytophagia</taxon>
        <taxon>Cytophagales</taxon>
        <taxon>Hymenobacteraceae</taxon>
        <taxon>Hymenobacter</taxon>
    </lineage>
</organism>